<dbReference type="Proteomes" id="UP000035996">
    <property type="component" value="Unassembled WGS sequence"/>
</dbReference>
<dbReference type="AlphaFoldDB" id="A0A0J6D4P2"/>
<reference evidence="1" key="1">
    <citation type="submission" date="2015-06" db="EMBL/GenBank/DDBJ databases">
        <authorList>
            <person name="Liu B."/>
            <person name="Wang J."/>
            <person name="Zhu Y."/>
            <person name="Liu G."/>
            <person name="Chen Q."/>
            <person name="Zheng C."/>
            <person name="Che J."/>
            <person name="Ge C."/>
            <person name="Shi H."/>
            <person name="Pan Z."/>
            <person name="Liu X."/>
        </authorList>
    </citation>
    <scope>NUCLEOTIDE SEQUENCE [LARGE SCALE GENOMIC DNA]</scope>
    <source>
        <strain evidence="1">DSM 16346</strain>
    </source>
</reference>
<dbReference type="OrthoDB" id="2376332at2"/>
<name>A0A0J6D4P2_9BACL</name>
<evidence type="ECO:0000313" key="2">
    <source>
        <dbReference type="Proteomes" id="UP000035996"/>
    </source>
</evidence>
<evidence type="ECO:0000313" key="1">
    <source>
        <dbReference type="EMBL" id="KMM39289.1"/>
    </source>
</evidence>
<protein>
    <recommendedName>
        <fullName evidence="3">ABM domain-containing protein</fullName>
    </recommendedName>
</protein>
<gene>
    <name evidence="1" type="ORF">AB986_08760</name>
</gene>
<dbReference type="STRING" id="157733.AB986_08760"/>
<keyword evidence="2" id="KW-1185">Reference proteome</keyword>
<accession>A0A0J6D4P2</accession>
<sequence length="103" mass="12577">MFVKVYEYHIQKEKIEEYLLIQQKAREVYGRYIDAETTYLHSKVDPTKWLEMTYYKSEDDYRTSMELINKEKEIQELFTSFKALLVTEKSEIKEEDYLGIIEK</sequence>
<organism evidence="1 2">
    <name type="scientific">Guptibacillus hwajinpoensis</name>
    <dbReference type="NCBI Taxonomy" id="208199"/>
    <lineage>
        <taxon>Bacteria</taxon>
        <taxon>Bacillati</taxon>
        <taxon>Bacillota</taxon>
        <taxon>Bacilli</taxon>
        <taxon>Bacillales</taxon>
        <taxon>Guptibacillaceae</taxon>
        <taxon>Guptibacillus</taxon>
    </lineage>
</organism>
<dbReference type="RefSeq" id="WP_048310459.1">
    <property type="nucleotide sequence ID" value="NZ_CP119526.1"/>
</dbReference>
<proteinExistence type="predicted"/>
<evidence type="ECO:0008006" key="3">
    <source>
        <dbReference type="Google" id="ProtNLM"/>
    </source>
</evidence>
<dbReference type="EMBL" id="LELK01000001">
    <property type="protein sequence ID" value="KMM39289.1"/>
    <property type="molecule type" value="Genomic_DNA"/>
</dbReference>
<comment type="caution">
    <text evidence="1">The sequence shown here is derived from an EMBL/GenBank/DDBJ whole genome shotgun (WGS) entry which is preliminary data.</text>
</comment>